<accession>A0A9P0YJR8</accession>
<name>A0A9P0YJR8_CUSEU</name>
<evidence type="ECO:0000313" key="1">
    <source>
        <dbReference type="EMBL" id="CAH9062639.1"/>
    </source>
</evidence>
<comment type="caution">
    <text evidence="1">The sequence shown here is derived from an EMBL/GenBank/DDBJ whole genome shotgun (WGS) entry which is preliminary data.</text>
</comment>
<gene>
    <name evidence="1" type="ORF">CEURO_LOCUS1935</name>
</gene>
<sequence length="227" mass="25543">MMQNIMVANVNDDLGKEVSEEIMHEELRAHLKDYSPQSDEKVVHGNMEARVVSVVKTQGGMHGKTNGSLGEDSLLIRSNHKVSKTHIKIEPQEDDQSEAYNNSILSSIKSRYGVLLENEWPLFVKLEYIYGCGEKSAKKETHLALSDANKSLVSAPSMKEGEILMVVTQSNGIPTPSESNREFKGMTRKDLRAIAKLHKVKGWYRLKRSELEKILHIILHAKNSAHI</sequence>
<dbReference type="OrthoDB" id="1065581at2759"/>
<proteinExistence type="predicted"/>
<evidence type="ECO:0000313" key="2">
    <source>
        <dbReference type="Proteomes" id="UP001152484"/>
    </source>
</evidence>
<dbReference type="EMBL" id="CAMAPE010000004">
    <property type="protein sequence ID" value="CAH9062639.1"/>
    <property type="molecule type" value="Genomic_DNA"/>
</dbReference>
<organism evidence="1 2">
    <name type="scientific">Cuscuta europaea</name>
    <name type="common">European dodder</name>
    <dbReference type="NCBI Taxonomy" id="41803"/>
    <lineage>
        <taxon>Eukaryota</taxon>
        <taxon>Viridiplantae</taxon>
        <taxon>Streptophyta</taxon>
        <taxon>Embryophyta</taxon>
        <taxon>Tracheophyta</taxon>
        <taxon>Spermatophyta</taxon>
        <taxon>Magnoliopsida</taxon>
        <taxon>eudicotyledons</taxon>
        <taxon>Gunneridae</taxon>
        <taxon>Pentapetalae</taxon>
        <taxon>asterids</taxon>
        <taxon>lamiids</taxon>
        <taxon>Solanales</taxon>
        <taxon>Convolvulaceae</taxon>
        <taxon>Cuscuteae</taxon>
        <taxon>Cuscuta</taxon>
        <taxon>Cuscuta subgen. Cuscuta</taxon>
    </lineage>
</organism>
<protein>
    <submittedName>
        <fullName evidence="1">Uncharacterized protein</fullName>
    </submittedName>
</protein>
<dbReference type="Proteomes" id="UP001152484">
    <property type="component" value="Unassembled WGS sequence"/>
</dbReference>
<dbReference type="AlphaFoldDB" id="A0A9P0YJR8"/>
<reference evidence="1" key="1">
    <citation type="submission" date="2022-07" db="EMBL/GenBank/DDBJ databases">
        <authorList>
            <person name="Macas J."/>
            <person name="Novak P."/>
            <person name="Neumann P."/>
        </authorList>
    </citation>
    <scope>NUCLEOTIDE SEQUENCE</scope>
</reference>
<keyword evidence="2" id="KW-1185">Reference proteome</keyword>